<dbReference type="PANTHER" id="PTHR30332">
    <property type="entry name" value="PROBABLE GENERAL SECRETION PATHWAY PROTEIN D"/>
    <property type="match status" value="1"/>
</dbReference>
<dbReference type="InterPro" id="IPR050810">
    <property type="entry name" value="Bact_Secretion_Sys_Channel"/>
</dbReference>
<dbReference type="PANTHER" id="PTHR30332:SF25">
    <property type="entry name" value="SECRETIN XPSD"/>
    <property type="match status" value="1"/>
</dbReference>
<evidence type="ECO:0000313" key="4">
    <source>
        <dbReference type="EMBL" id="MBI2877472.1"/>
    </source>
</evidence>
<feature type="compositionally biased region" description="Low complexity" evidence="2">
    <location>
        <begin position="180"/>
        <end position="197"/>
    </location>
</feature>
<evidence type="ECO:0000256" key="2">
    <source>
        <dbReference type="SAM" id="MobiDB-lite"/>
    </source>
</evidence>
<reference evidence="4" key="1">
    <citation type="submission" date="2020-07" db="EMBL/GenBank/DDBJ databases">
        <title>Huge and variable diversity of episymbiotic CPR bacteria and DPANN archaea in groundwater ecosystems.</title>
        <authorList>
            <person name="He C.Y."/>
            <person name="Keren R."/>
            <person name="Whittaker M."/>
            <person name="Farag I.F."/>
            <person name="Doudna J."/>
            <person name="Cate J.H.D."/>
            <person name="Banfield J.F."/>
        </authorList>
    </citation>
    <scope>NUCLEOTIDE SEQUENCE</scope>
    <source>
        <strain evidence="4">NC_groundwater_672_Ag_B-0.1um_62_36</strain>
    </source>
</reference>
<feature type="compositionally biased region" description="Basic residues" evidence="2">
    <location>
        <begin position="147"/>
        <end position="157"/>
    </location>
</feature>
<dbReference type="GO" id="GO:0015627">
    <property type="term" value="C:type II protein secretion system complex"/>
    <property type="evidence" value="ECO:0007669"/>
    <property type="project" value="TreeGrafter"/>
</dbReference>
<evidence type="ECO:0000256" key="1">
    <source>
        <dbReference type="RuleBase" id="RU004003"/>
    </source>
</evidence>
<feature type="compositionally biased region" description="Pro residues" evidence="2">
    <location>
        <begin position="198"/>
        <end position="207"/>
    </location>
</feature>
<comment type="caution">
    <text evidence="4">The sequence shown here is derived from an EMBL/GenBank/DDBJ whole genome shotgun (WGS) entry which is preliminary data.</text>
</comment>
<dbReference type="AlphaFoldDB" id="A0A932CQE0"/>
<name>A0A932CQE0_UNCTE</name>
<dbReference type="InterPro" id="IPR004846">
    <property type="entry name" value="T2SS/T3SS_dom"/>
</dbReference>
<accession>A0A932CQE0</accession>
<dbReference type="PRINTS" id="PR00811">
    <property type="entry name" value="BCTERIALGSPD"/>
</dbReference>
<dbReference type="Proteomes" id="UP000769766">
    <property type="component" value="Unassembled WGS sequence"/>
</dbReference>
<feature type="region of interest" description="Disordered" evidence="2">
    <location>
        <begin position="147"/>
        <end position="207"/>
    </location>
</feature>
<gene>
    <name evidence="4" type="ORF">HYY20_11370</name>
</gene>
<evidence type="ECO:0000259" key="3">
    <source>
        <dbReference type="Pfam" id="PF00263"/>
    </source>
</evidence>
<proteinExistence type="inferred from homology"/>
<feature type="domain" description="Type II/III secretion system secretin-like" evidence="3">
    <location>
        <begin position="5"/>
        <end position="122"/>
    </location>
</feature>
<comment type="similarity">
    <text evidence="1">Belongs to the bacterial secretin family.</text>
</comment>
<sequence length="207" mass="22534">DRVVDQFQFRDTGIILTVTPHINSKDLVNLEIAQEVSEQGPSVNFGGGNVNTSFTKRQVKTTVLVQNGDTLILGGLIEEKLDYSDSGVPFLKDVPLIKYLFSSRRNVITKTELLITITPHVIANDYDAQAITEEFERRVAALRKRMEKGKWGKKNRRVLTPSVPPDSSTQPPAPTPPPASGSQLPSPVPPAATTTPSQLPPKPAGSN</sequence>
<feature type="non-terminal residue" evidence="4">
    <location>
        <position position="1"/>
    </location>
</feature>
<protein>
    <submittedName>
        <fullName evidence="4">Type II and III secretion system protein</fullName>
    </submittedName>
</protein>
<dbReference type="Pfam" id="PF00263">
    <property type="entry name" value="Secretin"/>
    <property type="match status" value="1"/>
</dbReference>
<dbReference type="GO" id="GO:0009306">
    <property type="term" value="P:protein secretion"/>
    <property type="evidence" value="ECO:0007669"/>
    <property type="project" value="InterPro"/>
</dbReference>
<dbReference type="InterPro" id="IPR001775">
    <property type="entry name" value="GspD/PilQ"/>
</dbReference>
<dbReference type="EMBL" id="JACPRF010000346">
    <property type="protein sequence ID" value="MBI2877472.1"/>
    <property type="molecule type" value="Genomic_DNA"/>
</dbReference>
<evidence type="ECO:0000313" key="5">
    <source>
        <dbReference type="Proteomes" id="UP000769766"/>
    </source>
</evidence>
<organism evidence="4 5">
    <name type="scientific">Tectimicrobiota bacterium</name>
    <dbReference type="NCBI Taxonomy" id="2528274"/>
    <lineage>
        <taxon>Bacteria</taxon>
        <taxon>Pseudomonadati</taxon>
        <taxon>Nitrospinota/Tectimicrobiota group</taxon>
        <taxon>Candidatus Tectimicrobiota</taxon>
    </lineage>
</organism>